<keyword evidence="3" id="KW-0946">Virion</keyword>
<name>A0A6M3YPJ8_9VIRU</name>
<proteinExistence type="predicted"/>
<dbReference type="GO" id="GO:0005198">
    <property type="term" value="F:structural molecule activity"/>
    <property type="evidence" value="ECO:0007669"/>
    <property type="project" value="InterPro"/>
</dbReference>
<evidence type="ECO:0000313" key="4">
    <source>
        <dbReference type="EMBL" id="QJI53689.1"/>
    </source>
</evidence>
<comment type="subcellular location">
    <subcellularLocation>
        <location evidence="1">Virion</location>
    </subcellularLocation>
</comment>
<dbReference type="GO" id="GO:0019028">
    <property type="term" value="C:viral capsid"/>
    <property type="evidence" value="ECO:0007669"/>
    <property type="project" value="UniProtKB-KW"/>
</dbReference>
<accession>A0A6M3YPJ8</accession>
<dbReference type="Gene3D" id="2.60.120.20">
    <property type="match status" value="1"/>
</dbReference>
<evidence type="ECO:0000256" key="2">
    <source>
        <dbReference type="ARBA" id="ARBA00022561"/>
    </source>
</evidence>
<dbReference type="InterPro" id="IPR029053">
    <property type="entry name" value="Viral_coat"/>
</dbReference>
<dbReference type="EMBL" id="MT138057">
    <property type="protein sequence ID" value="QKN88873.1"/>
    <property type="molecule type" value="Genomic_DNA"/>
</dbReference>
<dbReference type="SUPFAM" id="SSF88650">
    <property type="entry name" value="Satellite viruses"/>
    <property type="match status" value="1"/>
</dbReference>
<dbReference type="EMBL" id="MN928941">
    <property type="protein sequence ID" value="QJI53689.1"/>
    <property type="molecule type" value="Genomic_DNA"/>
</dbReference>
<evidence type="ECO:0000256" key="1">
    <source>
        <dbReference type="ARBA" id="ARBA00004328"/>
    </source>
</evidence>
<protein>
    <submittedName>
        <fullName evidence="5">Capsid protein</fullName>
    </submittedName>
</protein>
<evidence type="ECO:0000313" key="6">
    <source>
        <dbReference type="EMBL" id="QKN88873.1"/>
    </source>
</evidence>
<organism evidence="5">
    <name type="scientific">Cressdnaviricota sp</name>
    <dbReference type="NCBI Taxonomy" id="2748378"/>
    <lineage>
        <taxon>Viruses</taxon>
        <taxon>Monodnaviria</taxon>
        <taxon>Shotokuvirae</taxon>
        <taxon>Cressdnaviricota</taxon>
    </lineage>
</organism>
<evidence type="ECO:0000313" key="5">
    <source>
        <dbReference type="EMBL" id="QJI53691.1"/>
    </source>
</evidence>
<evidence type="ECO:0000256" key="3">
    <source>
        <dbReference type="ARBA" id="ARBA00022844"/>
    </source>
</evidence>
<keyword evidence="2" id="KW-0167">Capsid protein</keyword>
<reference evidence="6" key="2">
    <citation type="submission" date="2020-01" db="EMBL/GenBank/DDBJ databases">
        <title>Viral genomes from wild and zoo birds in China.</title>
        <authorList>
            <person name="Yao Y."/>
            <person name="Shan T."/>
            <person name="Yang S."/>
            <person name="Zhang W."/>
        </authorList>
    </citation>
    <scope>NUCLEOTIDE SEQUENCE</scope>
    <source>
        <strain evidence="6">Zftfla02cir7</strain>
    </source>
</reference>
<dbReference type="InterPro" id="IPR037164">
    <property type="entry name" value="Satellite_virus_coat_sf"/>
</dbReference>
<dbReference type="EMBL" id="MN928940">
    <property type="protein sequence ID" value="QJI53691.1"/>
    <property type="molecule type" value="Genomic_DNA"/>
</dbReference>
<reference evidence="5" key="1">
    <citation type="submission" date="2020-01" db="EMBL/GenBank/DDBJ databases">
        <title>Novel CRESS-DNA virus.</title>
        <authorList>
            <person name="Liu Q."/>
            <person name="Shan T."/>
            <person name="Yang S."/>
            <person name="Zhang W."/>
        </authorList>
    </citation>
    <scope>NUCLEOTIDE SEQUENCE</scope>
    <source>
        <strain evidence="5">Fla04cir2</strain>
        <strain evidence="4">Fla06cir3</strain>
    </source>
</reference>
<sequence length="274" mass="30522">MRYCDCGIGMRLRSGRVVGAQASVVAPKNTTVVIKRTRKKKLPKTLKGLKKALEGSYTEKKRFEFGRSVNTTTSAWSNYLIGSELVVGPTSFDRIGDSITLTRIYVKFQCSYTTPRGTVPAVGATLSPGGPAYVYAFIVETTRTDDPRTYWFQGRNSDANIDFATATADAAGDEGRFLLKINKRECRILAKKRVVLSPRTDTDPAVCSHHGFSISTKKLRKKMHWNTTPTATVPYANTSVRPNIWVIWYSLQPDVTASRGVVKMSLEGTMYYHE</sequence>